<dbReference type="AlphaFoldDB" id="A0A5J4PFD2"/>
<comment type="caution">
    <text evidence="1">The sequence shown here is derived from an EMBL/GenBank/DDBJ whole genome shotgun (WGS) entry which is preliminary data.</text>
</comment>
<name>A0A5J4PFD2_9ZZZZ</name>
<feature type="non-terminal residue" evidence="1">
    <location>
        <position position="29"/>
    </location>
</feature>
<protein>
    <submittedName>
        <fullName evidence="1">Uncharacterized protein</fullName>
    </submittedName>
</protein>
<reference evidence="1" key="1">
    <citation type="submission" date="2019-03" db="EMBL/GenBank/DDBJ databases">
        <title>Single cell metagenomics reveals metabolic interactions within the superorganism composed of flagellate Streblomastix strix and complex community of Bacteroidetes bacteria on its surface.</title>
        <authorList>
            <person name="Treitli S.C."/>
            <person name="Kolisko M."/>
            <person name="Husnik F."/>
            <person name="Keeling P."/>
            <person name="Hampl V."/>
        </authorList>
    </citation>
    <scope>NUCLEOTIDE SEQUENCE</scope>
    <source>
        <strain evidence="1">STM</strain>
    </source>
</reference>
<dbReference type="EMBL" id="SNRY01008768">
    <property type="protein sequence ID" value="KAA6308002.1"/>
    <property type="molecule type" value="Genomic_DNA"/>
</dbReference>
<organism evidence="1">
    <name type="scientific">termite gut metagenome</name>
    <dbReference type="NCBI Taxonomy" id="433724"/>
    <lineage>
        <taxon>unclassified sequences</taxon>
        <taxon>metagenomes</taxon>
        <taxon>organismal metagenomes</taxon>
    </lineage>
</organism>
<gene>
    <name evidence="1" type="ORF">EZS27_040325</name>
</gene>
<evidence type="ECO:0000313" key="1">
    <source>
        <dbReference type="EMBL" id="KAA6308002.1"/>
    </source>
</evidence>
<sequence length="29" mass="3328">MIFSKNCYLRTKVGNTPNMVFYDLNACAI</sequence>
<accession>A0A5J4PFD2</accession>
<proteinExistence type="predicted"/>